<dbReference type="NCBIfam" id="NF033516">
    <property type="entry name" value="transpos_IS3"/>
    <property type="match status" value="1"/>
</dbReference>
<dbReference type="Proteomes" id="UP001522450">
    <property type="component" value="Unassembled WGS sequence"/>
</dbReference>
<evidence type="ECO:0000256" key="2">
    <source>
        <dbReference type="SAM" id="MobiDB-lite"/>
    </source>
</evidence>
<keyword evidence="5" id="KW-1185">Reference proteome</keyword>
<comment type="function">
    <text evidence="1">Involved in the transposition of the insertion sequence.</text>
</comment>
<dbReference type="InterPro" id="IPR009057">
    <property type="entry name" value="Homeodomain-like_sf"/>
</dbReference>
<evidence type="ECO:0000313" key="4">
    <source>
        <dbReference type="EMBL" id="MCJ1988727.1"/>
    </source>
</evidence>
<dbReference type="PROSITE" id="PS50994">
    <property type="entry name" value="INTEGRASE"/>
    <property type="match status" value="1"/>
</dbReference>
<proteinExistence type="predicted"/>
<dbReference type="InterPro" id="IPR010921">
    <property type="entry name" value="Trp_repressor/repl_initiator"/>
</dbReference>
<feature type="domain" description="Integrase catalytic" evidence="3">
    <location>
        <begin position="296"/>
        <end position="463"/>
    </location>
</feature>
<dbReference type="Pfam" id="PF13276">
    <property type="entry name" value="HTH_21"/>
    <property type="match status" value="1"/>
</dbReference>
<dbReference type="SUPFAM" id="SSF48295">
    <property type="entry name" value="TrpR-like"/>
    <property type="match status" value="1"/>
</dbReference>
<protein>
    <submittedName>
        <fullName evidence="4">IS3 family transposase</fullName>
    </submittedName>
</protein>
<dbReference type="InterPro" id="IPR050900">
    <property type="entry name" value="Transposase_IS3/IS150/IS904"/>
</dbReference>
<dbReference type="Pfam" id="PF00665">
    <property type="entry name" value="rve"/>
    <property type="match status" value="1"/>
</dbReference>
<dbReference type="InterPro" id="IPR036397">
    <property type="entry name" value="RNaseH_sf"/>
</dbReference>
<gene>
    <name evidence="4" type="ORF">GYN21_00700</name>
</gene>
<evidence type="ECO:0000313" key="5">
    <source>
        <dbReference type="Proteomes" id="UP001522450"/>
    </source>
</evidence>
<name>A0ABT0APW3_9LACT</name>
<evidence type="ECO:0000256" key="1">
    <source>
        <dbReference type="ARBA" id="ARBA00002286"/>
    </source>
</evidence>
<dbReference type="InterPro" id="IPR048020">
    <property type="entry name" value="Transpos_IS3"/>
</dbReference>
<dbReference type="PANTHER" id="PTHR46889">
    <property type="entry name" value="TRANSPOSASE INSF FOR INSERTION SEQUENCE IS3B-RELATED"/>
    <property type="match status" value="1"/>
</dbReference>
<dbReference type="SUPFAM" id="SSF46689">
    <property type="entry name" value="Homeodomain-like"/>
    <property type="match status" value="1"/>
</dbReference>
<dbReference type="SUPFAM" id="SSF53098">
    <property type="entry name" value="Ribonuclease H-like"/>
    <property type="match status" value="1"/>
</dbReference>
<feature type="compositionally biased region" description="Polar residues" evidence="2">
    <location>
        <begin position="130"/>
        <end position="141"/>
    </location>
</feature>
<accession>A0ABT0APW3</accession>
<comment type="caution">
    <text evidence="4">The sequence shown here is derived from an EMBL/GenBank/DDBJ whole genome shotgun (WGS) entry which is preliminary data.</text>
</comment>
<dbReference type="Gene3D" id="3.30.420.10">
    <property type="entry name" value="Ribonuclease H-like superfamily/Ribonuclease H"/>
    <property type="match status" value="1"/>
</dbReference>
<reference evidence="4 5" key="1">
    <citation type="journal article" date="2022" name="Microbiol. Res.">
        <title>Comparative genome analysis, predicted lifestyle and antimicrobial strategies of Lactococcus carnosus and Lactococcus paracarnosus isolated from meat.</title>
        <authorList>
            <person name="Werum V."/>
            <person name="Ehrmann M."/>
            <person name="Vogel R."/>
            <person name="Hilgarth M."/>
        </authorList>
    </citation>
    <scope>NUCLEOTIDE SEQUENCE [LARGE SCALE GENOMIC DNA]</scope>
    <source>
        <strain evidence="4 5">TMW22177</strain>
    </source>
</reference>
<organism evidence="4 5">
    <name type="scientific">Pseudolactococcus carnosus</name>
    <dbReference type="NCBI Taxonomy" id="2749961"/>
    <lineage>
        <taxon>Bacteria</taxon>
        <taxon>Bacillati</taxon>
        <taxon>Bacillota</taxon>
        <taxon>Bacilli</taxon>
        <taxon>Lactobacillales</taxon>
        <taxon>Streptococcaceae</taxon>
        <taxon>Pseudolactococcus</taxon>
    </lineage>
</organism>
<feature type="region of interest" description="Disordered" evidence="2">
    <location>
        <begin position="112"/>
        <end position="141"/>
    </location>
</feature>
<evidence type="ECO:0000259" key="3">
    <source>
        <dbReference type="PROSITE" id="PS50994"/>
    </source>
</evidence>
<dbReference type="PANTHER" id="PTHR46889:SF4">
    <property type="entry name" value="TRANSPOSASE INSO FOR INSERTION SEQUENCE ELEMENT IS911B-RELATED"/>
    <property type="match status" value="1"/>
</dbReference>
<dbReference type="Gene3D" id="1.10.10.60">
    <property type="entry name" value="Homeodomain-like"/>
    <property type="match status" value="1"/>
</dbReference>
<dbReference type="InterPro" id="IPR001584">
    <property type="entry name" value="Integrase_cat-core"/>
</dbReference>
<sequence length="464" mass="54852">MAKYSFDLKLKAVIDYEQGLGSYQFIADKYPVKTSGRIKDWVHIYQTFGSRGLQRKRQNTVYDTQFKLNAVNLYLTSEKSYREIGDQLGMTNNVLLTRWVLDYREKGEFAFSNSRGRPRKEPDMSKQKSSKQPSDLSETEQKLAQLQNENLKLRIENEYFKRAEEAENGTTSEGKSKLVQTLQGEFKFPLKKILSITGLPKATYYYWVKRFKRANKDDAIEKKMLEIRAEHPNAGYRPMVELLKQKGIHANHKRVQRLMKKLGLCVTSYWRKSRKYNSYKGTVGQVAKNKLHRRFNTSVPHQKLTTDTTEFKYYDQGVQKKAYLNPYLDLFNNEIISFEVSKRPTYEAISIALKQAIVITSDCLYRRTFHSDQGWAYQMHQYTDKLKAHRIFQSMSRKGNCHDNSVMENFFGLLKQEVYYGRVFQSFEALERTIIDWIHYYNTKRIKKKLNWMSPTQYRMALSR</sequence>
<dbReference type="InterPro" id="IPR025948">
    <property type="entry name" value="HTH-like_dom"/>
</dbReference>
<dbReference type="Pfam" id="PF13333">
    <property type="entry name" value="rve_2"/>
    <property type="match status" value="1"/>
</dbReference>
<dbReference type="EMBL" id="JAAECS010000001">
    <property type="protein sequence ID" value="MCJ1988727.1"/>
    <property type="molecule type" value="Genomic_DNA"/>
</dbReference>
<dbReference type="InterPro" id="IPR012337">
    <property type="entry name" value="RNaseH-like_sf"/>
</dbReference>